<gene>
    <name evidence="1" type="ORF">BO66DRAFT_395477</name>
</gene>
<keyword evidence="2" id="KW-1185">Reference proteome</keyword>
<protein>
    <submittedName>
        <fullName evidence="1">Uncharacterized protein</fullName>
    </submittedName>
</protein>
<accession>A0ACD1GVK0</accession>
<reference evidence="1" key="1">
    <citation type="submission" date="2018-02" db="EMBL/GenBank/DDBJ databases">
        <title>The genomes of Aspergillus section Nigri reveals drivers in fungal speciation.</title>
        <authorList>
            <consortium name="DOE Joint Genome Institute"/>
            <person name="Vesth T.C."/>
            <person name="Nybo J."/>
            <person name="Theobald S."/>
            <person name="Brandl J."/>
            <person name="Frisvad J.C."/>
            <person name="Nielsen K.F."/>
            <person name="Lyhne E.K."/>
            <person name="Kogle M.E."/>
            <person name="Kuo A."/>
            <person name="Riley R."/>
            <person name="Clum A."/>
            <person name="Nolan M."/>
            <person name="Lipzen A."/>
            <person name="Salamov A."/>
            <person name="Henrissat B."/>
            <person name="Wiebenga A."/>
            <person name="De vries R.P."/>
            <person name="Grigoriev I.V."/>
            <person name="Mortensen U.H."/>
            <person name="Andersen M.R."/>
            <person name="Baker S.E."/>
        </authorList>
    </citation>
    <scope>NUCLEOTIDE SEQUENCE</scope>
    <source>
        <strain evidence="1">CBS 121060</strain>
    </source>
</reference>
<dbReference type="Proteomes" id="UP000249661">
    <property type="component" value="Unassembled WGS sequence"/>
</dbReference>
<name>A0ACD1GVK0_9EURO</name>
<dbReference type="EMBL" id="KZ824996">
    <property type="protein sequence ID" value="RAH65394.1"/>
    <property type="molecule type" value="Genomic_DNA"/>
</dbReference>
<proteinExistence type="predicted"/>
<evidence type="ECO:0000313" key="2">
    <source>
        <dbReference type="Proteomes" id="UP000249661"/>
    </source>
</evidence>
<sequence>MRVRRIYNSNHQQQQQQPRWAQPESAATTAHHWRVQESIQQQQQQHHHAIMHQLQEQEFQNLQQQQALQQQLQRLQEQEQEHSAAASPNSTGLEPRPVHPPATPPVVQTTILERAPYSPPPGETISPSALAGYPMDVDQRKPAAAFPAKADGSYSQDYWNGKFFTRSLLSKN</sequence>
<organism evidence="1 2">
    <name type="scientific">Aspergillus aculeatinus CBS 121060</name>
    <dbReference type="NCBI Taxonomy" id="1448322"/>
    <lineage>
        <taxon>Eukaryota</taxon>
        <taxon>Fungi</taxon>
        <taxon>Dikarya</taxon>
        <taxon>Ascomycota</taxon>
        <taxon>Pezizomycotina</taxon>
        <taxon>Eurotiomycetes</taxon>
        <taxon>Eurotiomycetidae</taxon>
        <taxon>Eurotiales</taxon>
        <taxon>Aspergillaceae</taxon>
        <taxon>Aspergillus</taxon>
        <taxon>Aspergillus subgen. Circumdati</taxon>
    </lineage>
</organism>
<evidence type="ECO:0000313" key="1">
    <source>
        <dbReference type="EMBL" id="RAH65394.1"/>
    </source>
</evidence>